<feature type="signal peptide" evidence="14">
    <location>
        <begin position="1"/>
        <end position="23"/>
    </location>
</feature>
<dbReference type="InterPro" id="IPR017853">
    <property type="entry name" value="GH"/>
</dbReference>
<evidence type="ECO:0000256" key="10">
    <source>
        <dbReference type="ARBA" id="ARBA00023326"/>
    </source>
</evidence>
<accession>A0AAV0T3F1</accession>
<dbReference type="GO" id="GO:0042973">
    <property type="term" value="F:glucan endo-1,3-beta-D-glucosidase activity"/>
    <property type="evidence" value="ECO:0007669"/>
    <property type="project" value="UniProtKB-EC"/>
</dbReference>
<dbReference type="SUPFAM" id="SSF51445">
    <property type="entry name" value="(Trans)glycosidases"/>
    <property type="match status" value="1"/>
</dbReference>
<comment type="catalytic activity">
    <reaction evidence="1">
        <text>Hydrolysis of (1-&gt;3)-beta-D-glucosidic linkages in (1-&gt;3)-beta-D-glucans.</text>
        <dbReference type="EC" id="3.2.1.39"/>
    </reaction>
</comment>
<dbReference type="PANTHER" id="PTHR16631">
    <property type="entry name" value="GLUCAN 1,3-BETA-GLUCOSIDASE"/>
    <property type="match status" value="1"/>
</dbReference>
<dbReference type="EMBL" id="CANTFL010000106">
    <property type="protein sequence ID" value="CAI5713985.1"/>
    <property type="molecule type" value="Genomic_DNA"/>
</dbReference>
<evidence type="ECO:0000256" key="4">
    <source>
        <dbReference type="ARBA" id="ARBA00022475"/>
    </source>
</evidence>
<evidence type="ECO:0000256" key="2">
    <source>
        <dbReference type="ARBA" id="ARBA00004236"/>
    </source>
</evidence>
<protein>
    <recommendedName>
        <fullName evidence="3">glucan endo-1,3-beta-D-glucosidase</fullName>
        <ecNumber evidence="3">3.2.1.39</ecNumber>
    </recommendedName>
    <alternativeName>
        <fullName evidence="13">Endo-1,3-beta-glucanase btgC</fullName>
    </alternativeName>
    <alternativeName>
        <fullName evidence="12">Laminarinase btgC</fullName>
    </alternativeName>
</protein>
<evidence type="ECO:0000256" key="5">
    <source>
        <dbReference type="ARBA" id="ARBA00022801"/>
    </source>
</evidence>
<dbReference type="Proteomes" id="UP001162031">
    <property type="component" value="Unassembled WGS sequence"/>
</dbReference>
<keyword evidence="16" id="KW-1185">Reference proteome</keyword>
<evidence type="ECO:0000256" key="9">
    <source>
        <dbReference type="ARBA" id="ARBA00023316"/>
    </source>
</evidence>
<dbReference type="SUPFAM" id="SSF69360">
    <property type="entry name" value="Cell wall binding repeat"/>
    <property type="match status" value="1"/>
</dbReference>
<dbReference type="Gene3D" id="3.20.20.80">
    <property type="entry name" value="Glycosidases"/>
    <property type="match status" value="1"/>
</dbReference>
<gene>
    <name evidence="15" type="ORF">HBR001_LOCUS1157</name>
</gene>
<evidence type="ECO:0000256" key="13">
    <source>
        <dbReference type="ARBA" id="ARBA00043078"/>
    </source>
</evidence>
<evidence type="ECO:0000313" key="16">
    <source>
        <dbReference type="Proteomes" id="UP001162031"/>
    </source>
</evidence>
<proteinExistence type="predicted"/>
<dbReference type="AlphaFoldDB" id="A0AAV0T3F1"/>
<keyword evidence="10" id="KW-0624">Polysaccharide degradation</keyword>
<sequence>MVCTSYKTIFAMLAALSIESTHAGSPGGCYAPWHRPTVTFEVILRDFQQLSQYFSSFRTFETRMSGVNVIDVAAAAGVKVAVGVQMNDLAAVDAEIQAVCDGYQKNPSAVEAVWVGNENLHNNGFGTVSAEQLVAYIAQVKTCTGGGVPVGTVQRINEWLGADGAAQVAAASDKIGVNIYPFFTPGDMPPIEKLQAQWDQMVGKYDAGKVQVTETGWPSAGEEMMGNHPSLETMQQYLDDFTTWAMTKDRAYWFMMYDTTKSYTGQSFEMSFGVFTATGELKIKIPRSIGMNAGTPSDAIPVVGGGADQGLPNQDSPVQGDSGVVPEPTIFAGPGMRRNAAGESIYPNGTVIPSNLGPEQLAILEANGVPPPASHTGEGAAVPEPTIFAGPGMRRNAAGEAIFANGTAIPSNLGPEQLAILEANGALPPATHTGKGAVVPEPTITAGEPLYFNPDGTPVAPKETVGEPLHFNPDGTPVAPTETVGEPLYFNPDGTPVAPKETVGEPLYFNPDGTPVAPKETVGEPLYFNPDGTPVAPKETVGEPLYFNPDGTPVAPTETVGEPLYFNPDGTPVAPTETVGEPLYFNPDGTPVVGSETGGVPAPMKSGIGCPM</sequence>
<dbReference type="InterPro" id="IPR050732">
    <property type="entry name" value="Beta-glucan_modifiers"/>
</dbReference>
<dbReference type="GO" id="GO:0005886">
    <property type="term" value="C:plasma membrane"/>
    <property type="evidence" value="ECO:0007669"/>
    <property type="project" value="UniProtKB-SubCell"/>
</dbReference>
<evidence type="ECO:0000256" key="1">
    <source>
        <dbReference type="ARBA" id="ARBA00000382"/>
    </source>
</evidence>
<keyword evidence="8" id="KW-0119">Carbohydrate metabolism</keyword>
<evidence type="ECO:0000313" key="15">
    <source>
        <dbReference type="EMBL" id="CAI5713985.1"/>
    </source>
</evidence>
<dbReference type="GO" id="GO:0000272">
    <property type="term" value="P:polysaccharide catabolic process"/>
    <property type="evidence" value="ECO:0007669"/>
    <property type="project" value="UniProtKB-KW"/>
</dbReference>
<keyword evidence="4" id="KW-1003">Cell membrane</keyword>
<keyword evidence="6" id="KW-0472">Membrane</keyword>
<keyword evidence="7" id="KW-0325">Glycoprotein</keyword>
<evidence type="ECO:0000256" key="12">
    <source>
        <dbReference type="ARBA" id="ARBA00042373"/>
    </source>
</evidence>
<evidence type="ECO:0000256" key="6">
    <source>
        <dbReference type="ARBA" id="ARBA00023136"/>
    </source>
</evidence>
<dbReference type="EC" id="3.2.1.39" evidence="3"/>
<keyword evidence="14" id="KW-0732">Signal</keyword>
<evidence type="ECO:0000256" key="3">
    <source>
        <dbReference type="ARBA" id="ARBA00012780"/>
    </source>
</evidence>
<keyword evidence="5" id="KW-0378">Hydrolase</keyword>
<organism evidence="15 16">
    <name type="scientific">Hyaloperonospora brassicae</name>
    <name type="common">Brassica downy mildew</name>
    <name type="synonym">Peronospora brassicae</name>
    <dbReference type="NCBI Taxonomy" id="162125"/>
    <lineage>
        <taxon>Eukaryota</taxon>
        <taxon>Sar</taxon>
        <taxon>Stramenopiles</taxon>
        <taxon>Oomycota</taxon>
        <taxon>Peronosporomycetes</taxon>
        <taxon>Peronosporales</taxon>
        <taxon>Peronosporaceae</taxon>
        <taxon>Hyaloperonospora</taxon>
    </lineage>
</organism>
<dbReference type="GO" id="GO:0071555">
    <property type="term" value="P:cell wall organization"/>
    <property type="evidence" value="ECO:0007669"/>
    <property type="project" value="UniProtKB-KW"/>
</dbReference>
<evidence type="ECO:0000256" key="7">
    <source>
        <dbReference type="ARBA" id="ARBA00023180"/>
    </source>
</evidence>
<comment type="caution">
    <text evidence="15">The sequence shown here is derived from an EMBL/GenBank/DDBJ whole genome shotgun (WGS) entry which is preliminary data.</text>
</comment>
<keyword evidence="9" id="KW-0961">Cell wall biogenesis/degradation</keyword>
<comment type="function">
    <text evidence="11">Glucanases play a role in cell expansion during growth, in cell-cell fusion during mating, and in spore release during sporulation. This enzyme may be involved in beta-glucan degradation. Active on laminarin and lichenan.</text>
</comment>
<dbReference type="PANTHER" id="PTHR16631:SF17">
    <property type="entry name" value="GLUCAN ENDO-1,3-BETA-GLUCOSIDASE BTGC"/>
    <property type="match status" value="1"/>
</dbReference>
<reference evidence="15" key="1">
    <citation type="submission" date="2022-12" db="EMBL/GenBank/DDBJ databases">
        <authorList>
            <person name="Webb A."/>
        </authorList>
    </citation>
    <scope>NUCLEOTIDE SEQUENCE</scope>
    <source>
        <strain evidence="15">Hp1</strain>
    </source>
</reference>
<evidence type="ECO:0000256" key="11">
    <source>
        <dbReference type="ARBA" id="ARBA00037649"/>
    </source>
</evidence>
<name>A0AAV0T3F1_HYABA</name>
<evidence type="ECO:0000256" key="14">
    <source>
        <dbReference type="SAM" id="SignalP"/>
    </source>
</evidence>
<comment type="subcellular location">
    <subcellularLocation>
        <location evidence="2">Cell membrane</location>
    </subcellularLocation>
</comment>
<feature type="chain" id="PRO_5043908884" description="glucan endo-1,3-beta-D-glucosidase" evidence="14">
    <location>
        <begin position="24"/>
        <end position="612"/>
    </location>
</feature>
<evidence type="ECO:0000256" key="8">
    <source>
        <dbReference type="ARBA" id="ARBA00023277"/>
    </source>
</evidence>